<feature type="region of interest" description="Disordered" evidence="2">
    <location>
        <begin position="120"/>
        <end position="148"/>
    </location>
</feature>
<sequence>MPRASFTIKHLATAAEGWKLRVVKRGWGLIATLGLLAAFPVAGSTLYRCDTGDGIPQYVSKRVSGASCRIVSSAPPAPRRASAAPTVRAPAATTSSPAPANVDSGAPATFMGIAATSAPAATTPAASTPTPAPAAPRAQSGNGQRRLQQGQVYSYIKDGVRHYSSTRPRGAGQVAAVRTIQYSFFETCYACGAAPGVNFGNVRLNPNAYSAEIARASREFGVEEAIVRAIMHAESAFNPNALSRAGAQGLMQLMPATAARFGVINAFDPEQNIRGGVEYLAWLLKRFNGDLTLAAAGYNAGEGAVQRHGGVPPYAETQRYVVRVGTLADRYRGQLASR</sequence>
<dbReference type="InterPro" id="IPR008258">
    <property type="entry name" value="Transglycosylase_SLT_dom_1"/>
</dbReference>
<evidence type="ECO:0000259" key="3">
    <source>
        <dbReference type="Pfam" id="PF01464"/>
    </source>
</evidence>
<dbReference type="Proteomes" id="UP000295543">
    <property type="component" value="Unassembled WGS sequence"/>
</dbReference>
<keyword evidence="5" id="KW-1185">Reference proteome</keyword>
<dbReference type="CDD" id="cd00254">
    <property type="entry name" value="LT-like"/>
    <property type="match status" value="1"/>
</dbReference>
<comment type="caution">
    <text evidence="4">The sequence shown here is derived from an EMBL/GenBank/DDBJ whole genome shotgun (WGS) entry which is preliminary data.</text>
</comment>
<dbReference type="SUPFAM" id="SSF53955">
    <property type="entry name" value="Lysozyme-like"/>
    <property type="match status" value="1"/>
</dbReference>
<protein>
    <submittedName>
        <fullName evidence="4">Lytic transglycosylase domain-containing protein</fullName>
    </submittedName>
</protein>
<feature type="compositionally biased region" description="Polar residues" evidence="2">
    <location>
        <begin position="139"/>
        <end position="148"/>
    </location>
</feature>
<dbReference type="Gene3D" id="1.10.530.10">
    <property type="match status" value="1"/>
</dbReference>
<evidence type="ECO:0000256" key="2">
    <source>
        <dbReference type="SAM" id="MobiDB-lite"/>
    </source>
</evidence>
<feature type="domain" description="Transglycosylase SLT" evidence="3">
    <location>
        <begin position="214"/>
        <end position="309"/>
    </location>
</feature>
<proteinExistence type="inferred from homology"/>
<dbReference type="GO" id="GO:0008933">
    <property type="term" value="F:peptidoglycan lytic transglycosylase activity"/>
    <property type="evidence" value="ECO:0007669"/>
    <property type="project" value="InterPro"/>
</dbReference>
<name>A0A4R5UEA8_9GAMM</name>
<evidence type="ECO:0000256" key="1">
    <source>
        <dbReference type="ARBA" id="ARBA00007734"/>
    </source>
</evidence>
<dbReference type="PANTHER" id="PTHR37423:SF2">
    <property type="entry name" value="MEMBRANE-BOUND LYTIC MUREIN TRANSGLYCOSYLASE C"/>
    <property type="match status" value="1"/>
</dbReference>
<dbReference type="PROSITE" id="PS00922">
    <property type="entry name" value="TRANSGLYCOSYLASE"/>
    <property type="match status" value="1"/>
</dbReference>
<reference evidence="4 5" key="1">
    <citation type="submission" date="2019-03" db="EMBL/GenBank/DDBJ databases">
        <title>Luteimonas zhaokaii sp.nov., isolated from the rectal contents of Plateau pika in Yushu, Qinghai Province, China.</title>
        <authorList>
            <person name="Zhang G."/>
        </authorList>
    </citation>
    <scope>NUCLEOTIDE SEQUENCE [LARGE SCALE GENOMIC DNA]</scope>
    <source>
        <strain evidence="4 5">THG-MD21</strain>
    </source>
</reference>
<accession>A0A4R5UEA8</accession>
<dbReference type="PANTHER" id="PTHR37423">
    <property type="entry name" value="SOLUBLE LYTIC MUREIN TRANSGLYCOSYLASE-RELATED"/>
    <property type="match status" value="1"/>
</dbReference>
<comment type="similarity">
    <text evidence="1">Belongs to the transglycosylase Slt family.</text>
</comment>
<dbReference type="EMBL" id="SMTG01000002">
    <property type="protein sequence ID" value="TDK33629.1"/>
    <property type="molecule type" value="Genomic_DNA"/>
</dbReference>
<organism evidence="4 5">
    <name type="scientific">Luteimonas terrae</name>
    <dbReference type="NCBI Taxonomy" id="1530191"/>
    <lineage>
        <taxon>Bacteria</taxon>
        <taxon>Pseudomonadati</taxon>
        <taxon>Pseudomonadota</taxon>
        <taxon>Gammaproteobacteria</taxon>
        <taxon>Lysobacterales</taxon>
        <taxon>Lysobacteraceae</taxon>
        <taxon>Luteimonas</taxon>
    </lineage>
</organism>
<dbReference type="InterPro" id="IPR000189">
    <property type="entry name" value="Transglyc_AS"/>
</dbReference>
<dbReference type="InterPro" id="IPR023346">
    <property type="entry name" value="Lysozyme-like_dom_sf"/>
</dbReference>
<dbReference type="AlphaFoldDB" id="A0A4R5UEA8"/>
<evidence type="ECO:0000313" key="4">
    <source>
        <dbReference type="EMBL" id="TDK33629.1"/>
    </source>
</evidence>
<feature type="region of interest" description="Disordered" evidence="2">
    <location>
        <begin position="72"/>
        <end position="102"/>
    </location>
</feature>
<dbReference type="GO" id="GO:0016020">
    <property type="term" value="C:membrane"/>
    <property type="evidence" value="ECO:0007669"/>
    <property type="project" value="InterPro"/>
</dbReference>
<dbReference type="Pfam" id="PF01464">
    <property type="entry name" value="SLT"/>
    <property type="match status" value="1"/>
</dbReference>
<gene>
    <name evidence="4" type="ORF">E2F49_06420</name>
</gene>
<feature type="compositionally biased region" description="Low complexity" evidence="2">
    <location>
        <begin position="120"/>
        <end position="129"/>
    </location>
</feature>
<dbReference type="GO" id="GO:0000270">
    <property type="term" value="P:peptidoglycan metabolic process"/>
    <property type="evidence" value="ECO:0007669"/>
    <property type="project" value="InterPro"/>
</dbReference>
<feature type="compositionally biased region" description="Low complexity" evidence="2">
    <location>
        <begin position="72"/>
        <end position="100"/>
    </location>
</feature>
<evidence type="ECO:0000313" key="5">
    <source>
        <dbReference type="Proteomes" id="UP000295543"/>
    </source>
</evidence>
<dbReference type="OrthoDB" id="9815002at2"/>